<dbReference type="AlphaFoldDB" id="A0A836C593"/>
<comment type="caution">
    <text evidence="2">The sequence shown here is derived from an EMBL/GenBank/DDBJ whole genome shotgun (WGS) entry which is preliminary data.</text>
</comment>
<keyword evidence="3" id="KW-1185">Reference proteome</keyword>
<evidence type="ECO:0000256" key="1">
    <source>
        <dbReference type="SAM" id="MobiDB-lite"/>
    </source>
</evidence>
<name>A0A836C593_9CHLO</name>
<feature type="compositionally biased region" description="Low complexity" evidence="1">
    <location>
        <begin position="508"/>
        <end position="518"/>
    </location>
</feature>
<feature type="compositionally biased region" description="Low complexity" evidence="1">
    <location>
        <begin position="722"/>
        <end position="736"/>
    </location>
</feature>
<feature type="compositionally biased region" description="Polar residues" evidence="1">
    <location>
        <begin position="678"/>
        <end position="688"/>
    </location>
</feature>
<feature type="region of interest" description="Disordered" evidence="1">
    <location>
        <begin position="439"/>
        <end position="548"/>
    </location>
</feature>
<protein>
    <submittedName>
        <fullName evidence="2">Uncharacterized protein</fullName>
    </submittedName>
</protein>
<proteinExistence type="predicted"/>
<evidence type="ECO:0000313" key="3">
    <source>
        <dbReference type="Proteomes" id="UP000612055"/>
    </source>
</evidence>
<gene>
    <name evidence="2" type="ORF">HYH03_002540</name>
</gene>
<feature type="region of interest" description="Disordered" evidence="1">
    <location>
        <begin position="616"/>
        <end position="736"/>
    </location>
</feature>
<feature type="region of interest" description="Disordered" evidence="1">
    <location>
        <begin position="261"/>
        <end position="424"/>
    </location>
</feature>
<organism evidence="2 3">
    <name type="scientific">Edaphochlamys debaryana</name>
    <dbReference type="NCBI Taxonomy" id="47281"/>
    <lineage>
        <taxon>Eukaryota</taxon>
        <taxon>Viridiplantae</taxon>
        <taxon>Chlorophyta</taxon>
        <taxon>core chlorophytes</taxon>
        <taxon>Chlorophyceae</taxon>
        <taxon>CS clade</taxon>
        <taxon>Chlamydomonadales</taxon>
        <taxon>Chlamydomonadales incertae sedis</taxon>
        <taxon>Edaphochlamys</taxon>
    </lineage>
</organism>
<feature type="compositionally biased region" description="Polar residues" evidence="1">
    <location>
        <begin position="412"/>
        <end position="424"/>
    </location>
</feature>
<evidence type="ECO:0000313" key="2">
    <source>
        <dbReference type="EMBL" id="KAG2499599.1"/>
    </source>
</evidence>
<feature type="compositionally biased region" description="Low complexity" evidence="1">
    <location>
        <begin position="281"/>
        <end position="301"/>
    </location>
</feature>
<feature type="compositionally biased region" description="Low complexity" evidence="1">
    <location>
        <begin position="630"/>
        <end position="640"/>
    </location>
</feature>
<feature type="compositionally biased region" description="Polar residues" evidence="1">
    <location>
        <begin position="378"/>
        <end position="402"/>
    </location>
</feature>
<feature type="compositionally biased region" description="Basic residues" evidence="1">
    <location>
        <begin position="689"/>
        <end position="700"/>
    </location>
</feature>
<feature type="compositionally biased region" description="Low complexity" evidence="1">
    <location>
        <begin position="332"/>
        <end position="346"/>
    </location>
</feature>
<feature type="compositionally biased region" description="Gly residues" evidence="1">
    <location>
        <begin position="359"/>
        <end position="371"/>
    </location>
</feature>
<feature type="region of interest" description="Disordered" evidence="1">
    <location>
        <begin position="764"/>
        <end position="821"/>
    </location>
</feature>
<accession>A0A836C593</accession>
<feature type="region of interest" description="Disordered" evidence="1">
    <location>
        <begin position="110"/>
        <end position="133"/>
    </location>
</feature>
<sequence length="821" mass="82510">MKHNLADHEVHALLNQAQPPPEPPKVEELLSQARQAHNVSVNIRAQLNRPVHAVPTAVRVQFGDGAAPSPYAALRDPSNLALDLPRSFTIKAQPRFGSVLGLVKDSDACAGDEDADAKHGPGDGDEGEEGSKQARWNANHVVTRFVFGADAPAPAAGTPEAPGSVLEELSPAMQAALRADAALATSKSARSRRKSTTDYSPALYSARSSACGAAPAPSTVLGLTAAAAAAHGDLDQGAGPAEALFYGRALASHSFTAAQLRSATPPPMSGLGLAGLPRPPSQAALGASSSRARRASMTAFSPSEPMPLSARRSMEEVSPVLAAGLGGGGAGASPLSGGASGLRASGRWAQHKRESSQGQGLGLGLGSGVLGSEGPSSRASFTEASVPASASEQPSRGSSLGTVKQGGAGSFAESTAPVSGQASRRASTRAVMLGAAGAGLPTSGPLPPRLDAFQLSPDPNSASSPPATMATRSQPQMGSAAGMELDRSGLLTQDPAARPSEDGGRAFAGGAASNSFSRQRGGLGYAPSPRAGVDAGGPPWRGSADPATEQPYCMPPAEGGGSGSGIVSGVAARRRSLCHLPPRGPTWADAGPGEAPLSTCPRRASLDDTFSRPRVAIGAPLPSAGSALVPSPHGGLPHGPSGHHRPPAPWATSPGPNSHRGPELRFEEPPSAALGSAESPTRDASAQRNRLHLQHQKSRRLALQLEDVVAEDEGRRERARAHAAAGDGPSPSPQPQLVQLVDLPALPRHGTPATQLAVPVPRAGAGAGGAGASPGASAGPAAGAARGGRGTGRASGAQGEQSGLMQRFVTFLRGDKAPPSN</sequence>
<feature type="compositionally biased region" description="Low complexity" evidence="1">
    <location>
        <begin position="456"/>
        <end position="467"/>
    </location>
</feature>
<reference evidence="2" key="1">
    <citation type="journal article" date="2020" name="bioRxiv">
        <title>Comparative genomics of Chlamydomonas.</title>
        <authorList>
            <person name="Craig R.J."/>
            <person name="Hasan A.R."/>
            <person name="Ness R.W."/>
            <person name="Keightley P.D."/>
        </authorList>
    </citation>
    <scope>NUCLEOTIDE SEQUENCE</scope>
    <source>
        <strain evidence="2">CCAP 11/70</strain>
    </source>
</reference>
<dbReference type="Proteomes" id="UP000612055">
    <property type="component" value="Unassembled WGS sequence"/>
</dbReference>
<dbReference type="EMBL" id="JAEHOE010000006">
    <property type="protein sequence ID" value="KAG2499599.1"/>
    <property type="molecule type" value="Genomic_DNA"/>
</dbReference>
<feature type="compositionally biased region" description="Low complexity" evidence="1">
    <location>
        <begin position="773"/>
        <end position="784"/>
    </location>
</feature>